<dbReference type="SUPFAM" id="SSF47473">
    <property type="entry name" value="EF-hand"/>
    <property type="match status" value="1"/>
</dbReference>
<evidence type="ECO:0000256" key="8">
    <source>
        <dbReference type="ARBA" id="ARBA00023303"/>
    </source>
</evidence>
<evidence type="ECO:0000313" key="13">
    <source>
        <dbReference type="Proteomes" id="UP000037460"/>
    </source>
</evidence>
<dbReference type="SUPFAM" id="SSF81324">
    <property type="entry name" value="Voltage-gated potassium channels"/>
    <property type="match status" value="2"/>
</dbReference>
<dbReference type="Gene3D" id="1.10.238.10">
    <property type="entry name" value="EF-hand"/>
    <property type="match status" value="1"/>
</dbReference>
<evidence type="ECO:0000256" key="5">
    <source>
        <dbReference type="ARBA" id="ARBA00022989"/>
    </source>
</evidence>
<dbReference type="GO" id="GO:0005737">
    <property type="term" value="C:cytoplasm"/>
    <property type="evidence" value="ECO:0007669"/>
    <property type="project" value="UniProtKB-ARBA"/>
</dbReference>
<dbReference type="InterPro" id="IPR011992">
    <property type="entry name" value="EF-hand-dom_pair"/>
</dbReference>
<dbReference type="PRINTS" id="PR01333">
    <property type="entry name" value="2POREKCHANEL"/>
</dbReference>
<dbReference type="Pfam" id="PF07885">
    <property type="entry name" value="Ion_trans_2"/>
    <property type="match status" value="2"/>
</dbReference>
<dbReference type="EMBL" id="JWZX01001600">
    <property type="protein sequence ID" value="KOO33105.1"/>
    <property type="molecule type" value="Genomic_DNA"/>
</dbReference>
<dbReference type="GO" id="GO:0030322">
    <property type="term" value="P:stabilization of membrane potential"/>
    <property type="evidence" value="ECO:0007669"/>
    <property type="project" value="TreeGrafter"/>
</dbReference>
<evidence type="ECO:0000256" key="1">
    <source>
        <dbReference type="ARBA" id="ARBA00004141"/>
    </source>
</evidence>
<organism evidence="12 13">
    <name type="scientific">Chrysochromulina tobinii</name>
    <dbReference type="NCBI Taxonomy" id="1460289"/>
    <lineage>
        <taxon>Eukaryota</taxon>
        <taxon>Haptista</taxon>
        <taxon>Haptophyta</taxon>
        <taxon>Prymnesiophyceae</taxon>
        <taxon>Prymnesiales</taxon>
        <taxon>Chrysochromulinaceae</taxon>
        <taxon>Chrysochromulina</taxon>
    </lineage>
</organism>
<dbReference type="GO" id="GO:0005886">
    <property type="term" value="C:plasma membrane"/>
    <property type="evidence" value="ECO:0007669"/>
    <property type="project" value="TreeGrafter"/>
</dbReference>
<dbReference type="InterPro" id="IPR013099">
    <property type="entry name" value="K_chnl_dom"/>
</dbReference>
<dbReference type="PANTHER" id="PTHR11003:SF291">
    <property type="entry name" value="IP11374P"/>
    <property type="match status" value="1"/>
</dbReference>
<dbReference type="InterPro" id="IPR018247">
    <property type="entry name" value="EF_Hand_1_Ca_BS"/>
</dbReference>
<protein>
    <submittedName>
        <fullName evidence="12">Calcium-activated outward-rectifying potassium channel 1</fullName>
    </submittedName>
</protein>
<keyword evidence="4" id="KW-0106">Calcium</keyword>
<evidence type="ECO:0000256" key="3">
    <source>
        <dbReference type="ARBA" id="ARBA00022692"/>
    </source>
</evidence>
<keyword evidence="8 9" id="KW-0407">Ion channel</keyword>
<keyword evidence="5 10" id="KW-1133">Transmembrane helix</keyword>
<feature type="domain" description="Potassium channel" evidence="11">
    <location>
        <begin position="44"/>
        <end position="100"/>
    </location>
</feature>
<evidence type="ECO:0000256" key="6">
    <source>
        <dbReference type="ARBA" id="ARBA00023065"/>
    </source>
</evidence>
<sequence>MTRVVGFVSVAIIIYSPFNRDWINKPVGGWDANRTDDSWGNYRWNWDWIDCMYFSMVTMTTVGYGDHPTLTQELRIFTMFFALTGVLVVAKSITVIADWFAAEARKRFIAKQRVLLKDAIHVAETVRSELHSFQEGQEGKVEDGSSPRVISPKRARVISPKRSRLELDKVDVVPFDTAQILTPRDEHAGRGAAIDVGGAVPPSPPPSPSQVVPYPISAQTDAADESGMVTPRKQADGRGRWWKGLSGRLPDRKLVCGVLKALRLTGVYFCLCIILGELENMQIEGCGRFGAGWACGSTGNCEAWKLSHELGEYCWSWIDQFYYGVITYVTIGYGDVKPHTKGGKALASLLVVMGVFSFTTMLAELNDLQQAKRLGADKTIQQRIDELNEVIAQDDDGKVSAEEYIIFNLKKMGSVDDETLALLRDQFKALDADGSGELDSGDITMLEEAAAHLDREQEARELARERELAAGAGGDGGGGVKMLWPRK</sequence>
<dbReference type="Gene3D" id="1.10.287.70">
    <property type="match status" value="2"/>
</dbReference>
<reference evidence="13" key="1">
    <citation type="journal article" date="2015" name="PLoS Genet.">
        <title>Genome Sequence and Transcriptome Analyses of Chrysochromulina tobin: Metabolic Tools for Enhanced Algal Fitness in the Prominent Order Prymnesiales (Haptophyceae).</title>
        <authorList>
            <person name="Hovde B.T."/>
            <person name="Deodato C.R."/>
            <person name="Hunsperger H.M."/>
            <person name="Ryken S.A."/>
            <person name="Yost W."/>
            <person name="Jha R.K."/>
            <person name="Patterson J."/>
            <person name="Monnat R.J. Jr."/>
            <person name="Barlow S.B."/>
            <person name="Starkenburg S.R."/>
            <person name="Cattolico R.A."/>
        </authorList>
    </citation>
    <scope>NUCLEOTIDE SEQUENCE</scope>
    <source>
        <strain evidence="13">CCMP291</strain>
    </source>
</reference>
<evidence type="ECO:0000259" key="11">
    <source>
        <dbReference type="Pfam" id="PF07885"/>
    </source>
</evidence>
<name>A0A0M0K2S2_9EUKA</name>
<accession>A0A0M0K2S2</accession>
<keyword evidence="3 9" id="KW-0812">Transmembrane</keyword>
<comment type="subcellular location">
    <subcellularLocation>
        <location evidence="1">Membrane</location>
        <topology evidence="1">Multi-pass membrane protein</topology>
    </subcellularLocation>
</comment>
<keyword evidence="6 9" id="KW-0406">Ion transport</keyword>
<dbReference type="AlphaFoldDB" id="A0A0M0K2S2"/>
<dbReference type="PANTHER" id="PTHR11003">
    <property type="entry name" value="POTASSIUM CHANNEL, SUBFAMILY K"/>
    <property type="match status" value="1"/>
</dbReference>
<evidence type="ECO:0000256" key="9">
    <source>
        <dbReference type="RuleBase" id="RU003857"/>
    </source>
</evidence>
<proteinExistence type="inferred from homology"/>
<keyword evidence="13" id="KW-1185">Reference proteome</keyword>
<dbReference type="InterPro" id="IPR003280">
    <property type="entry name" value="2pore_dom_K_chnl"/>
</dbReference>
<dbReference type="PROSITE" id="PS00018">
    <property type="entry name" value="EF_HAND_1"/>
    <property type="match status" value="1"/>
</dbReference>
<evidence type="ECO:0000256" key="10">
    <source>
        <dbReference type="SAM" id="Phobius"/>
    </source>
</evidence>
<dbReference type="GO" id="GO:0015271">
    <property type="term" value="F:outward rectifier potassium channel activity"/>
    <property type="evidence" value="ECO:0007669"/>
    <property type="project" value="TreeGrafter"/>
</dbReference>
<dbReference type="GO" id="GO:0022841">
    <property type="term" value="F:potassium ion leak channel activity"/>
    <property type="evidence" value="ECO:0007669"/>
    <property type="project" value="TreeGrafter"/>
</dbReference>
<keyword evidence="7 10" id="KW-0472">Membrane</keyword>
<feature type="transmembrane region" description="Helical" evidence="10">
    <location>
        <begin position="76"/>
        <end position="101"/>
    </location>
</feature>
<evidence type="ECO:0000256" key="4">
    <source>
        <dbReference type="ARBA" id="ARBA00022837"/>
    </source>
</evidence>
<keyword evidence="2 9" id="KW-0813">Transport</keyword>
<dbReference type="OrthoDB" id="1729983at2759"/>
<evidence type="ECO:0000256" key="7">
    <source>
        <dbReference type="ARBA" id="ARBA00023136"/>
    </source>
</evidence>
<comment type="similarity">
    <text evidence="9">Belongs to the two pore domain potassium channel (TC 1.A.1.8) family.</text>
</comment>
<evidence type="ECO:0000313" key="12">
    <source>
        <dbReference type="EMBL" id="KOO33105.1"/>
    </source>
</evidence>
<dbReference type="Proteomes" id="UP000037460">
    <property type="component" value="Unassembled WGS sequence"/>
</dbReference>
<gene>
    <name evidence="12" type="ORF">Ctob_009522</name>
</gene>
<comment type="caution">
    <text evidence="12">The sequence shown here is derived from an EMBL/GenBank/DDBJ whole genome shotgun (WGS) entry which is preliminary data.</text>
</comment>
<feature type="domain" description="Potassium channel" evidence="11">
    <location>
        <begin position="313"/>
        <end position="366"/>
    </location>
</feature>
<evidence type="ECO:0000256" key="2">
    <source>
        <dbReference type="ARBA" id="ARBA00022448"/>
    </source>
</evidence>